<sequence>MFELDVKERNIVVTGGSSGIGLAICQAFLQKGANVSNWDIHQTDEVKQLLAEYPSSYQYLEVDVIEESSILKAVGNTWGTVDVLINNAGIISKSLLENICVEGWNRIYDINVRGTMLVTKNLLRKLKVSGRGRVINLSSMTAKIGLETYSLYSSTKAAVSNLTKVWALELAKDGITVNALCPGWADTAMKGKLVQGIAGIHDITNEEAEELILGHVPQKRFIQTGEIAFCCLFLASTLAQGISGQELFIDTGLTNMFKPGVHVANR</sequence>
<dbReference type="SUPFAM" id="SSF51735">
    <property type="entry name" value="NAD(P)-binding Rossmann-fold domains"/>
    <property type="match status" value="1"/>
</dbReference>
<evidence type="ECO:0008006" key="5">
    <source>
        <dbReference type="Google" id="ProtNLM"/>
    </source>
</evidence>
<comment type="similarity">
    <text evidence="1">Belongs to the short-chain dehydrogenases/reductases (SDR) family.</text>
</comment>
<dbReference type="Pfam" id="PF13561">
    <property type="entry name" value="adh_short_C2"/>
    <property type="match status" value="1"/>
</dbReference>
<evidence type="ECO:0000313" key="4">
    <source>
        <dbReference type="Proteomes" id="UP000037109"/>
    </source>
</evidence>
<dbReference type="PANTHER" id="PTHR42879">
    <property type="entry name" value="3-OXOACYL-(ACYL-CARRIER-PROTEIN) REDUCTASE"/>
    <property type="match status" value="1"/>
</dbReference>
<evidence type="ECO:0000313" key="3">
    <source>
        <dbReference type="EMBL" id="KON88546.1"/>
    </source>
</evidence>
<dbReference type="OrthoDB" id="9775296at2"/>
<dbReference type="InterPro" id="IPR002347">
    <property type="entry name" value="SDR_fam"/>
</dbReference>
<dbReference type="CDD" id="cd05233">
    <property type="entry name" value="SDR_c"/>
    <property type="match status" value="1"/>
</dbReference>
<dbReference type="FunFam" id="3.40.50.720:FF:000084">
    <property type="entry name" value="Short-chain dehydrogenase reductase"/>
    <property type="match status" value="1"/>
</dbReference>
<evidence type="ECO:0000256" key="1">
    <source>
        <dbReference type="ARBA" id="ARBA00006484"/>
    </source>
</evidence>
<dbReference type="GO" id="GO:0008206">
    <property type="term" value="P:bile acid metabolic process"/>
    <property type="evidence" value="ECO:0007669"/>
    <property type="project" value="UniProtKB-ARBA"/>
</dbReference>
<dbReference type="InterPro" id="IPR050259">
    <property type="entry name" value="SDR"/>
</dbReference>
<dbReference type="AlphaFoldDB" id="A0A0M0GGI7"/>
<protein>
    <recommendedName>
        <fullName evidence="5">Short-chain dehydrogenase</fullName>
    </recommendedName>
</protein>
<dbReference type="Proteomes" id="UP000037109">
    <property type="component" value="Unassembled WGS sequence"/>
</dbReference>
<dbReference type="GO" id="GO:0016491">
    <property type="term" value="F:oxidoreductase activity"/>
    <property type="evidence" value="ECO:0007669"/>
    <property type="project" value="UniProtKB-KW"/>
</dbReference>
<keyword evidence="2" id="KW-0560">Oxidoreductase</keyword>
<keyword evidence="4" id="KW-1185">Reference proteome</keyword>
<accession>A0A0M0GGI7</accession>
<dbReference type="PATRIC" id="fig|1459.3.peg.3995"/>
<organism evidence="3 4">
    <name type="scientific">Sporosarcina globispora</name>
    <name type="common">Bacillus globisporus</name>
    <dbReference type="NCBI Taxonomy" id="1459"/>
    <lineage>
        <taxon>Bacteria</taxon>
        <taxon>Bacillati</taxon>
        <taxon>Bacillota</taxon>
        <taxon>Bacilli</taxon>
        <taxon>Bacillales</taxon>
        <taxon>Caryophanaceae</taxon>
        <taxon>Sporosarcina</taxon>
    </lineage>
</organism>
<evidence type="ECO:0000256" key="2">
    <source>
        <dbReference type="ARBA" id="ARBA00023002"/>
    </source>
</evidence>
<dbReference type="RefSeq" id="WP_053435920.1">
    <property type="nucleotide sequence ID" value="NZ_LGUF01000007.1"/>
</dbReference>
<dbReference type="InterPro" id="IPR036291">
    <property type="entry name" value="NAD(P)-bd_dom_sf"/>
</dbReference>
<comment type="caution">
    <text evidence="3">The sequence shown here is derived from an EMBL/GenBank/DDBJ whole genome shotgun (WGS) entry which is preliminary data.</text>
</comment>
<dbReference type="STRING" id="1459.AF332_18170"/>
<dbReference type="Gene3D" id="3.40.50.720">
    <property type="entry name" value="NAD(P)-binding Rossmann-like Domain"/>
    <property type="match status" value="1"/>
</dbReference>
<reference evidence="4" key="1">
    <citation type="submission" date="2015-07" db="EMBL/GenBank/DDBJ databases">
        <title>Fjat-10036 dsm4.</title>
        <authorList>
            <person name="Liu B."/>
            <person name="Wang J."/>
            <person name="Zhu Y."/>
            <person name="Liu G."/>
            <person name="Chen Q."/>
            <person name="Chen Z."/>
            <person name="Lan J."/>
            <person name="Che J."/>
            <person name="Ge C."/>
            <person name="Shi H."/>
            <person name="Pan Z."/>
            <person name="Liu X."/>
        </authorList>
    </citation>
    <scope>NUCLEOTIDE SEQUENCE [LARGE SCALE GENOMIC DNA]</scope>
    <source>
        <strain evidence="4">DSM 4</strain>
    </source>
</reference>
<dbReference type="PROSITE" id="PS00061">
    <property type="entry name" value="ADH_SHORT"/>
    <property type="match status" value="1"/>
</dbReference>
<dbReference type="PANTHER" id="PTHR42879:SF2">
    <property type="entry name" value="3-OXOACYL-[ACYL-CARRIER-PROTEIN] REDUCTASE FABG"/>
    <property type="match status" value="1"/>
</dbReference>
<name>A0A0M0GGI7_SPOGL</name>
<dbReference type="PRINTS" id="PR00081">
    <property type="entry name" value="GDHRDH"/>
</dbReference>
<gene>
    <name evidence="3" type="ORF">AF332_18170</name>
</gene>
<dbReference type="PRINTS" id="PR00080">
    <property type="entry name" value="SDRFAMILY"/>
</dbReference>
<dbReference type="EMBL" id="LGUF01000007">
    <property type="protein sequence ID" value="KON88546.1"/>
    <property type="molecule type" value="Genomic_DNA"/>
</dbReference>
<proteinExistence type="inferred from homology"/>
<dbReference type="InterPro" id="IPR020904">
    <property type="entry name" value="Sc_DH/Rdtase_CS"/>
</dbReference>